<organism evidence="1 2">
    <name type="scientific">Molorchus minor</name>
    <dbReference type="NCBI Taxonomy" id="1323400"/>
    <lineage>
        <taxon>Eukaryota</taxon>
        <taxon>Metazoa</taxon>
        <taxon>Ecdysozoa</taxon>
        <taxon>Arthropoda</taxon>
        <taxon>Hexapoda</taxon>
        <taxon>Insecta</taxon>
        <taxon>Pterygota</taxon>
        <taxon>Neoptera</taxon>
        <taxon>Endopterygota</taxon>
        <taxon>Coleoptera</taxon>
        <taxon>Polyphaga</taxon>
        <taxon>Cucujiformia</taxon>
        <taxon>Chrysomeloidea</taxon>
        <taxon>Cerambycidae</taxon>
        <taxon>Lamiinae</taxon>
        <taxon>Monochamini</taxon>
        <taxon>Molorchus</taxon>
    </lineage>
</organism>
<evidence type="ECO:0000313" key="1">
    <source>
        <dbReference type="EMBL" id="KAJ8980069.1"/>
    </source>
</evidence>
<dbReference type="EMBL" id="JAPWTJ010000291">
    <property type="protein sequence ID" value="KAJ8980069.1"/>
    <property type="molecule type" value="Genomic_DNA"/>
</dbReference>
<sequence length="88" mass="10371">MYRFKNSKQYEFRVDGVRLWLGSSYMQCHHCVPHSQDGLPPGQRMLLGLTVSEAFRQLKDEGIFLFIQRSFTAIYSKNSYPQHDVRDI</sequence>
<gene>
    <name evidence="1" type="ORF">NQ317_012371</name>
</gene>
<keyword evidence="2" id="KW-1185">Reference proteome</keyword>
<comment type="caution">
    <text evidence="1">The sequence shown here is derived from an EMBL/GenBank/DDBJ whole genome shotgun (WGS) entry which is preliminary data.</text>
</comment>
<protein>
    <submittedName>
        <fullName evidence="1">Uncharacterized protein</fullName>
    </submittedName>
</protein>
<evidence type="ECO:0000313" key="2">
    <source>
        <dbReference type="Proteomes" id="UP001162164"/>
    </source>
</evidence>
<accession>A0ABQ9JQ55</accession>
<dbReference type="Proteomes" id="UP001162164">
    <property type="component" value="Unassembled WGS sequence"/>
</dbReference>
<proteinExistence type="predicted"/>
<reference evidence="1" key="1">
    <citation type="journal article" date="2023" name="Insect Mol. Biol.">
        <title>Genome sequencing provides insights into the evolution of gene families encoding plant cell wall-degrading enzymes in longhorned beetles.</title>
        <authorList>
            <person name="Shin N.R."/>
            <person name="Okamura Y."/>
            <person name="Kirsch R."/>
            <person name="Pauchet Y."/>
        </authorList>
    </citation>
    <scope>NUCLEOTIDE SEQUENCE</scope>
    <source>
        <strain evidence="1">MMC_N1</strain>
    </source>
</reference>
<name>A0ABQ9JQ55_9CUCU</name>